<proteinExistence type="predicted"/>
<evidence type="ECO:0008006" key="3">
    <source>
        <dbReference type="Google" id="ProtNLM"/>
    </source>
</evidence>
<dbReference type="EMBL" id="PVZS01000019">
    <property type="protein sequence ID" value="PSC03925.1"/>
    <property type="molecule type" value="Genomic_DNA"/>
</dbReference>
<dbReference type="InterPro" id="IPR052025">
    <property type="entry name" value="Xyloglucanase_GH74"/>
</dbReference>
<dbReference type="PANTHER" id="PTHR43739">
    <property type="entry name" value="XYLOGLUCANASE (EUROFUNG)"/>
    <property type="match status" value="1"/>
</dbReference>
<dbReference type="InterPro" id="IPR015943">
    <property type="entry name" value="WD40/YVTN_repeat-like_dom_sf"/>
</dbReference>
<comment type="caution">
    <text evidence="1">The sequence shown here is derived from an EMBL/GenBank/DDBJ whole genome shotgun (WGS) entry which is preliminary data.</text>
</comment>
<dbReference type="CDD" id="cd15482">
    <property type="entry name" value="Sialidase_non-viral"/>
    <property type="match status" value="1"/>
</dbReference>
<evidence type="ECO:0000313" key="1">
    <source>
        <dbReference type="EMBL" id="PSC03925.1"/>
    </source>
</evidence>
<dbReference type="Gene3D" id="2.130.10.10">
    <property type="entry name" value="YVTN repeat-like/Quinoprotein amine dehydrogenase"/>
    <property type="match status" value="2"/>
</dbReference>
<evidence type="ECO:0000313" key="2">
    <source>
        <dbReference type="Proteomes" id="UP000239772"/>
    </source>
</evidence>
<gene>
    <name evidence="1" type="ORF">SLNSH_16485</name>
</gene>
<sequence>MAASTAASAQSARELYQWKPVAIGGGGFITGYASDPAGRTRVVRTDVYGAYLWDADQDRWVQLVTAATMPEENRRQNGVAEGVYEVAVAPSDPNRILMVAKGHVYRSNDRGKSFVRETSGEGFPLAVDPNSAFRLYGPSLAVSPSSPDLVLLGTPKNGLLRSDDGGVTWTQVKGLATAPGPAGMPILTWFEPARAGAAALAWAMLPGQGMVVSKDGGRSFAPLVGADKPQPKTLKNGQFGPDGAFWAVDQETQSVWRFAAGAWTDLSQRPGMSRGRFATVAVNPRGGEVYVFDEGGKALRSADGGASWRAVAHASQAGPKDPPWLRVTNQSYFATGRVLFDPAQPNRLINAAGTGVYVADAEPNASRLTWVSQTRGIEELVANDVVQAPGQAPVFAAWDFGAHVKENLDAFSTRYGPKERVLIAAQQLAWSTSNPAFLATNASDTRMNCCWQDGDAVLAGYSLDFGKTWRKFPTLPTPPGTKPDDPWRMSFGSIAVSANDTSNLVWEPSFNRAPFYTKDRGATWAQVVLPGGKPPFTGSHSQYYFPRKTVTADRVLPGVFYYYHSGMGENAALRGLWRTQDGGASWSRVFDREIAPDSQYSAKLRAAPGKAGRLFFTSGTSEGADLRLRRSDDGGASWTALDGVEQVDDIGFGKPAPGSDEPAIYISGRVRGRYGIWRSTDNAASWRSVAGFPLGTLDQVTVIEGDKDVFGRVYVGYKGSGWLYGQPSSCNEEPLRLGARSQCVAAE</sequence>
<name>A0A2T1HQJ4_9HYPH</name>
<protein>
    <recommendedName>
        <fullName evidence="3">Exo-alpha-sialidase</fullName>
    </recommendedName>
</protein>
<dbReference type="PANTHER" id="PTHR43739:SF5">
    <property type="entry name" value="EXO-ALPHA-SIALIDASE"/>
    <property type="match status" value="1"/>
</dbReference>
<organism evidence="1 2">
    <name type="scientific">Alsobacter soli</name>
    <dbReference type="NCBI Taxonomy" id="2109933"/>
    <lineage>
        <taxon>Bacteria</taxon>
        <taxon>Pseudomonadati</taxon>
        <taxon>Pseudomonadota</taxon>
        <taxon>Alphaproteobacteria</taxon>
        <taxon>Hyphomicrobiales</taxon>
        <taxon>Alsobacteraceae</taxon>
        <taxon>Alsobacter</taxon>
    </lineage>
</organism>
<dbReference type="GO" id="GO:0010411">
    <property type="term" value="P:xyloglucan metabolic process"/>
    <property type="evidence" value="ECO:0007669"/>
    <property type="project" value="TreeGrafter"/>
</dbReference>
<dbReference type="Proteomes" id="UP000239772">
    <property type="component" value="Unassembled WGS sequence"/>
</dbReference>
<reference evidence="2" key="1">
    <citation type="submission" date="2018-03" db="EMBL/GenBank/DDBJ databases">
        <authorList>
            <person name="Sun L."/>
            <person name="Liu H."/>
            <person name="Chen W."/>
            <person name="Huang K."/>
            <person name="Liu W."/>
            <person name="Gao X."/>
        </authorList>
    </citation>
    <scope>NUCLEOTIDE SEQUENCE [LARGE SCALE GENOMIC DNA]</scope>
    <source>
        <strain evidence="2">SH9</strain>
    </source>
</reference>
<keyword evidence="2" id="KW-1185">Reference proteome</keyword>
<dbReference type="SUPFAM" id="SSF110296">
    <property type="entry name" value="Oligoxyloglucan reducing end-specific cellobiohydrolase"/>
    <property type="match status" value="2"/>
</dbReference>
<dbReference type="AlphaFoldDB" id="A0A2T1HQJ4"/>
<accession>A0A2T1HQJ4</accession>
<dbReference type="OrthoDB" id="9764804at2"/>